<proteinExistence type="predicted"/>
<feature type="domain" description="SnoaL-like" evidence="1">
    <location>
        <begin position="8"/>
        <end position="125"/>
    </location>
</feature>
<evidence type="ECO:0000259" key="1">
    <source>
        <dbReference type="Pfam" id="PF13577"/>
    </source>
</evidence>
<name>A0ABN1QD10_9PSEU</name>
<keyword evidence="3" id="KW-1185">Reference proteome</keyword>
<gene>
    <name evidence="2" type="ORF">GCM10009559_35800</name>
</gene>
<dbReference type="RefSeq" id="WP_343942570.1">
    <property type="nucleotide sequence ID" value="NZ_BAAAHP010000099.1"/>
</dbReference>
<dbReference type="SUPFAM" id="SSF54427">
    <property type="entry name" value="NTF2-like"/>
    <property type="match status" value="1"/>
</dbReference>
<dbReference type="EMBL" id="BAAAHP010000099">
    <property type="protein sequence ID" value="GAA0940671.1"/>
    <property type="molecule type" value="Genomic_DNA"/>
</dbReference>
<dbReference type="Pfam" id="PF13577">
    <property type="entry name" value="SnoaL_4"/>
    <property type="match status" value="1"/>
</dbReference>
<evidence type="ECO:0000313" key="3">
    <source>
        <dbReference type="Proteomes" id="UP001499967"/>
    </source>
</evidence>
<organism evidence="2 3">
    <name type="scientific">Pseudonocardia zijingensis</name>
    <dbReference type="NCBI Taxonomy" id="153376"/>
    <lineage>
        <taxon>Bacteria</taxon>
        <taxon>Bacillati</taxon>
        <taxon>Actinomycetota</taxon>
        <taxon>Actinomycetes</taxon>
        <taxon>Pseudonocardiales</taxon>
        <taxon>Pseudonocardiaceae</taxon>
        <taxon>Pseudonocardia</taxon>
    </lineage>
</organism>
<dbReference type="InterPro" id="IPR037401">
    <property type="entry name" value="SnoaL-like"/>
</dbReference>
<dbReference type="Gene3D" id="3.10.450.50">
    <property type="match status" value="1"/>
</dbReference>
<protein>
    <recommendedName>
        <fullName evidence="1">SnoaL-like domain-containing protein</fullName>
    </recommendedName>
</protein>
<reference evidence="2 3" key="1">
    <citation type="journal article" date="2019" name="Int. J. Syst. Evol. Microbiol.">
        <title>The Global Catalogue of Microorganisms (GCM) 10K type strain sequencing project: providing services to taxonomists for standard genome sequencing and annotation.</title>
        <authorList>
            <consortium name="The Broad Institute Genomics Platform"/>
            <consortium name="The Broad Institute Genome Sequencing Center for Infectious Disease"/>
            <person name="Wu L."/>
            <person name="Ma J."/>
        </authorList>
    </citation>
    <scope>NUCLEOTIDE SEQUENCE [LARGE SCALE GENOMIC DNA]</scope>
    <source>
        <strain evidence="2 3">JCM 11117</strain>
    </source>
</reference>
<sequence length="159" mass="17424">MLSREDPATVLTRMLQAVDDLDWPAVRRCLADEVRTDYTELFGGEAETLPADGLVRRWQGLLPGFDATQHLIGTGLVEEDEHRPVVRTHVRGYHHVAGAEGGPTWAVHGHYVVPLVRTPTGWAIAGITLRVFYQEGNTDLPALATERAATAPQAARPRG</sequence>
<accession>A0ABN1QD10</accession>
<comment type="caution">
    <text evidence="2">The sequence shown here is derived from an EMBL/GenBank/DDBJ whole genome shotgun (WGS) entry which is preliminary data.</text>
</comment>
<dbReference type="Proteomes" id="UP001499967">
    <property type="component" value="Unassembled WGS sequence"/>
</dbReference>
<evidence type="ECO:0000313" key="2">
    <source>
        <dbReference type="EMBL" id="GAA0940671.1"/>
    </source>
</evidence>
<dbReference type="InterPro" id="IPR032710">
    <property type="entry name" value="NTF2-like_dom_sf"/>
</dbReference>